<dbReference type="SUPFAM" id="SSF53756">
    <property type="entry name" value="UDP-Glycosyltransferase/glycogen phosphorylase"/>
    <property type="match status" value="1"/>
</dbReference>
<organism evidence="3 4">
    <name type="scientific">Paenibacillus septentrionalis</name>
    <dbReference type="NCBI Taxonomy" id="429342"/>
    <lineage>
        <taxon>Bacteria</taxon>
        <taxon>Bacillati</taxon>
        <taxon>Bacillota</taxon>
        <taxon>Bacilli</taxon>
        <taxon>Bacillales</taxon>
        <taxon>Paenibacillaceae</taxon>
        <taxon>Paenibacillus</taxon>
    </lineage>
</organism>
<evidence type="ECO:0000259" key="1">
    <source>
        <dbReference type="Pfam" id="PF00534"/>
    </source>
</evidence>
<name>A0ABW1V745_9BACL</name>
<proteinExistence type="predicted"/>
<dbReference type="RefSeq" id="WP_379235578.1">
    <property type="nucleotide sequence ID" value="NZ_JBHSTE010000004.1"/>
</dbReference>
<dbReference type="EMBL" id="JBHSTE010000004">
    <property type="protein sequence ID" value="MFC6333768.1"/>
    <property type="molecule type" value="Genomic_DNA"/>
</dbReference>
<evidence type="ECO:0000259" key="2">
    <source>
        <dbReference type="Pfam" id="PF13477"/>
    </source>
</evidence>
<evidence type="ECO:0000313" key="3">
    <source>
        <dbReference type="EMBL" id="MFC6333768.1"/>
    </source>
</evidence>
<gene>
    <name evidence="3" type="ORF">ACFP56_14160</name>
</gene>
<keyword evidence="4" id="KW-1185">Reference proteome</keyword>
<dbReference type="CDD" id="cd03808">
    <property type="entry name" value="GT4_CapM-like"/>
    <property type="match status" value="1"/>
</dbReference>
<reference evidence="4" key="1">
    <citation type="journal article" date="2019" name="Int. J. Syst. Evol. Microbiol.">
        <title>The Global Catalogue of Microorganisms (GCM) 10K type strain sequencing project: providing services to taxonomists for standard genome sequencing and annotation.</title>
        <authorList>
            <consortium name="The Broad Institute Genomics Platform"/>
            <consortium name="The Broad Institute Genome Sequencing Center for Infectious Disease"/>
            <person name="Wu L."/>
            <person name="Ma J."/>
        </authorList>
    </citation>
    <scope>NUCLEOTIDE SEQUENCE [LARGE SCALE GENOMIC DNA]</scope>
    <source>
        <strain evidence="4">PCU 280</strain>
    </source>
</reference>
<protein>
    <submittedName>
        <fullName evidence="3">Glycosyltransferase family 4 protein</fullName>
    </submittedName>
</protein>
<dbReference type="Pfam" id="PF13477">
    <property type="entry name" value="Glyco_trans_4_2"/>
    <property type="match status" value="1"/>
</dbReference>
<feature type="domain" description="Glycosyltransferase subfamily 4-like N-terminal" evidence="2">
    <location>
        <begin position="54"/>
        <end position="163"/>
    </location>
</feature>
<dbReference type="Gene3D" id="3.40.50.2000">
    <property type="entry name" value="Glycogen Phosphorylase B"/>
    <property type="match status" value="2"/>
</dbReference>
<dbReference type="Pfam" id="PF00534">
    <property type="entry name" value="Glycos_transf_1"/>
    <property type="match status" value="1"/>
</dbReference>
<dbReference type="InterPro" id="IPR001296">
    <property type="entry name" value="Glyco_trans_1"/>
</dbReference>
<dbReference type="Proteomes" id="UP001596233">
    <property type="component" value="Unassembled WGS sequence"/>
</dbReference>
<feature type="domain" description="Glycosyl transferase family 1" evidence="1">
    <location>
        <begin position="202"/>
        <end position="366"/>
    </location>
</feature>
<evidence type="ECO:0000313" key="4">
    <source>
        <dbReference type="Proteomes" id="UP001596233"/>
    </source>
</evidence>
<dbReference type="PANTHER" id="PTHR12526">
    <property type="entry name" value="GLYCOSYLTRANSFERASE"/>
    <property type="match status" value="1"/>
</dbReference>
<comment type="caution">
    <text evidence="3">The sequence shown here is derived from an EMBL/GenBank/DDBJ whole genome shotgun (WGS) entry which is preliminary data.</text>
</comment>
<dbReference type="InterPro" id="IPR028098">
    <property type="entry name" value="Glyco_trans_4-like_N"/>
</dbReference>
<sequence>MVTRMKENVLVISTVASTIDQFCMQDIEILQEKYNVHIAANFEQGNNTSTTRLELFKEEITAKGIEYHHISMKRNPIDIDNFKAGLHLNKLIKKYNYKIIHCHTPVAAMVTRFIARKYRYDGLKVIYTAHGFHFYTGAPLKNWLLYYPIEFYLSKFTDVLITINKEDYQRVYKKFRSRKVEYIPGIGVNIEKINDILSSCNKNNIRQELEIQAQDFVILSIGELNRNKNHEIVIRAIAKLNNPNIVYLICGQGTMKEELEKLIKELNLQGQVRLLGYRENVIEICNISDLFVFPSYREGLSVALMEAMTTGLPVICSNIRGNMDLIEEDVGGFLVNANDLNGIAQKINYLYNNRQIMEKFSLNNKKKIKNYSRKLISQKLSNVYKINEERT</sequence>
<accession>A0ABW1V745</accession>